<dbReference type="PANTHER" id="PTHR30349:SF64">
    <property type="entry name" value="PROPHAGE INTEGRASE INTD-RELATED"/>
    <property type="match status" value="1"/>
</dbReference>
<dbReference type="InterPro" id="IPR011010">
    <property type="entry name" value="DNA_brk_join_enz"/>
</dbReference>
<dbReference type="InterPro" id="IPR002104">
    <property type="entry name" value="Integrase_catalytic"/>
</dbReference>
<dbReference type="PANTHER" id="PTHR30349">
    <property type="entry name" value="PHAGE INTEGRASE-RELATED"/>
    <property type="match status" value="1"/>
</dbReference>
<evidence type="ECO:0000256" key="1">
    <source>
        <dbReference type="ARBA" id="ARBA00008857"/>
    </source>
</evidence>
<dbReference type="SUPFAM" id="SSF56349">
    <property type="entry name" value="DNA breaking-rejoining enzymes"/>
    <property type="match status" value="1"/>
</dbReference>
<feature type="domain" description="Tyr recombinase" evidence="4">
    <location>
        <begin position="167"/>
        <end position="390"/>
    </location>
</feature>
<dbReference type="PROSITE" id="PS51898">
    <property type="entry name" value="TYR_RECOMBINASE"/>
    <property type="match status" value="1"/>
</dbReference>
<dbReference type="CDD" id="cd01189">
    <property type="entry name" value="INT_ICEBs1_C_like"/>
    <property type="match status" value="1"/>
</dbReference>
<dbReference type="InterPro" id="IPR013762">
    <property type="entry name" value="Integrase-like_cat_sf"/>
</dbReference>
<reference evidence="5 6" key="1">
    <citation type="submission" date="2024-09" db="EMBL/GenBank/DDBJ databases">
        <title>The Natural Products Discovery Center: Release of the First 8490 Sequenced Strains for Exploring Actinobacteria Biosynthetic Diversity.</title>
        <authorList>
            <person name="Kalkreuter E."/>
            <person name="Kautsar S.A."/>
            <person name="Yang D."/>
            <person name="Bader C.D."/>
            <person name="Teijaro C.N."/>
            <person name="Fluegel L."/>
            <person name="Davis C.M."/>
            <person name="Simpson J.R."/>
            <person name="Lauterbach L."/>
            <person name="Steele A.D."/>
            <person name="Gui C."/>
            <person name="Meng S."/>
            <person name="Li G."/>
            <person name="Viehrig K."/>
            <person name="Ye F."/>
            <person name="Su P."/>
            <person name="Kiefer A.F."/>
            <person name="Nichols A."/>
            <person name="Cepeda A.J."/>
            <person name="Yan W."/>
            <person name="Fan B."/>
            <person name="Jiang Y."/>
            <person name="Adhikari A."/>
            <person name="Zheng C.-J."/>
            <person name="Schuster L."/>
            <person name="Cowan T.M."/>
            <person name="Smanski M.J."/>
            <person name="Chevrette M.G."/>
            <person name="De Carvalho L.P.S."/>
            <person name="Shen B."/>
        </authorList>
    </citation>
    <scope>NUCLEOTIDE SEQUENCE [LARGE SCALE GENOMIC DNA]</scope>
    <source>
        <strain evidence="5 6">NPDC058753</strain>
    </source>
</reference>
<dbReference type="Pfam" id="PF00589">
    <property type="entry name" value="Phage_integrase"/>
    <property type="match status" value="1"/>
</dbReference>
<evidence type="ECO:0000256" key="2">
    <source>
        <dbReference type="ARBA" id="ARBA00023125"/>
    </source>
</evidence>
<evidence type="ECO:0000313" key="6">
    <source>
        <dbReference type="Proteomes" id="UP001599542"/>
    </source>
</evidence>
<protein>
    <submittedName>
        <fullName evidence="5">Tyrosine-type recombinase/integrase</fullName>
    </submittedName>
</protein>
<evidence type="ECO:0000313" key="5">
    <source>
        <dbReference type="EMBL" id="MFE1355272.1"/>
    </source>
</evidence>
<dbReference type="RefSeq" id="WP_380329452.1">
    <property type="nucleotide sequence ID" value="NZ_JBHYPW010000056.1"/>
</dbReference>
<evidence type="ECO:0000259" key="4">
    <source>
        <dbReference type="PROSITE" id="PS51898"/>
    </source>
</evidence>
<keyword evidence="3" id="KW-0233">DNA recombination</keyword>
<organism evidence="5 6">
    <name type="scientific">Kitasatospora phosalacinea</name>
    <dbReference type="NCBI Taxonomy" id="2065"/>
    <lineage>
        <taxon>Bacteria</taxon>
        <taxon>Bacillati</taxon>
        <taxon>Actinomycetota</taxon>
        <taxon>Actinomycetes</taxon>
        <taxon>Kitasatosporales</taxon>
        <taxon>Streptomycetaceae</taxon>
        <taxon>Kitasatospora</taxon>
    </lineage>
</organism>
<dbReference type="Proteomes" id="UP001599542">
    <property type="component" value="Unassembled WGS sequence"/>
</dbReference>
<dbReference type="Gene3D" id="1.10.443.10">
    <property type="entry name" value="Intergrase catalytic core"/>
    <property type="match status" value="1"/>
</dbReference>
<dbReference type="Gene3D" id="1.10.150.130">
    <property type="match status" value="1"/>
</dbReference>
<keyword evidence="6" id="KW-1185">Reference proteome</keyword>
<keyword evidence="2" id="KW-0238">DNA-binding</keyword>
<evidence type="ECO:0000256" key="3">
    <source>
        <dbReference type="ARBA" id="ARBA00023172"/>
    </source>
</evidence>
<dbReference type="InterPro" id="IPR050090">
    <property type="entry name" value="Tyrosine_recombinase_XerCD"/>
</dbReference>
<comment type="caution">
    <text evidence="5">The sequence shown here is derived from an EMBL/GenBank/DDBJ whole genome shotgun (WGS) entry which is preliminary data.</text>
</comment>
<proteinExistence type="inferred from homology"/>
<comment type="similarity">
    <text evidence="1">Belongs to the 'phage' integrase family.</text>
</comment>
<accession>A0ABW6GR84</accession>
<dbReference type="InterPro" id="IPR010998">
    <property type="entry name" value="Integrase_recombinase_N"/>
</dbReference>
<dbReference type="EMBL" id="JBHYPX010000058">
    <property type="protein sequence ID" value="MFE1355272.1"/>
    <property type="molecule type" value="Genomic_DNA"/>
</dbReference>
<sequence>MTKTAPKRRKSTYGVGKRYRVCGIPGVKDESFHKLQDAKDWLASAQTDSRRGNYIDPRLGAITLRFYVETIWWPARRDPAGTASPMKSKIWNHILPHLGDLPLSAIDSEHLRAWLAILRDKPNLSESTIEVIWIHLTSILKTAVGKRIVKNPCTEMVDERPSGGGVTKARAWSREEVALIREGLPDWYRVAVDIGVGAGLRQGEAFGWSPDDLDEERGLLRVRRQLQWDGKTAYFKLPKGRKEREVPLSEGLRKAVAAHVEEFPSVEVSLPWYGPGNDGKPTATVSLLMTSWFYNPVNPNKFNPKAWKPALVHAGLLEPWDEEADGSGWQPSRELMFHRCRHTYASVQLGGGEDPVSVSHWMGHASIDITLKTYAHFMPEKVSRGRTAIDEWLKGP</sequence>
<gene>
    <name evidence="5" type="ORF">ACFW6T_25100</name>
</gene>
<name>A0ABW6GR84_9ACTN</name>